<accession>A0A8H6U598</accession>
<evidence type="ECO:0000313" key="1">
    <source>
        <dbReference type="EMBL" id="KAF6841199.1"/>
    </source>
</evidence>
<dbReference type="AlphaFoldDB" id="A0A8H6U598"/>
<keyword evidence="2" id="KW-1185">Reference proteome</keyword>
<proteinExistence type="predicted"/>
<evidence type="ECO:0000313" key="2">
    <source>
        <dbReference type="Proteomes" id="UP000654918"/>
    </source>
</evidence>
<dbReference type="EMBL" id="WIGO01000004">
    <property type="protein sequence ID" value="KAF6841199.1"/>
    <property type="molecule type" value="Genomic_DNA"/>
</dbReference>
<name>A0A8H6U598_9PEZI</name>
<gene>
    <name evidence="1" type="ORF">CPLU01_00760</name>
</gene>
<sequence>MSQLEHDGGNTTRPQMGLALFLSLADQVSQHKAPVTERTRLQESMESLVLYRTMGTSSSAAHALEKQAAAHDADSHN</sequence>
<reference evidence="1" key="1">
    <citation type="journal article" date="2020" name="Phytopathology">
        <title>Genome Sequence Resources of Colletotrichum truncatum, C. plurivorum, C. musicola, and C. sojae: Four Species Pathogenic to Soybean (Glycine max).</title>
        <authorList>
            <person name="Rogerio F."/>
            <person name="Boufleur T.R."/>
            <person name="Ciampi-Guillardi M."/>
            <person name="Sukno S.A."/>
            <person name="Thon M.R."/>
            <person name="Massola Junior N.S."/>
            <person name="Baroncelli R."/>
        </authorList>
    </citation>
    <scope>NUCLEOTIDE SEQUENCE</scope>
    <source>
        <strain evidence="1">LFN00145</strain>
    </source>
</reference>
<protein>
    <submittedName>
        <fullName evidence="1">Uncharacterized protein</fullName>
    </submittedName>
</protein>
<organism evidence="1 2">
    <name type="scientific">Colletotrichum plurivorum</name>
    <dbReference type="NCBI Taxonomy" id="2175906"/>
    <lineage>
        <taxon>Eukaryota</taxon>
        <taxon>Fungi</taxon>
        <taxon>Dikarya</taxon>
        <taxon>Ascomycota</taxon>
        <taxon>Pezizomycotina</taxon>
        <taxon>Sordariomycetes</taxon>
        <taxon>Hypocreomycetidae</taxon>
        <taxon>Glomerellales</taxon>
        <taxon>Glomerellaceae</taxon>
        <taxon>Colletotrichum</taxon>
        <taxon>Colletotrichum orchidearum species complex</taxon>
    </lineage>
</organism>
<dbReference type="Proteomes" id="UP000654918">
    <property type="component" value="Unassembled WGS sequence"/>
</dbReference>
<comment type="caution">
    <text evidence="1">The sequence shown here is derived from an EMBL/GenBank/DDBJ whole genome shotgun (WGS) entry which is preliminary data.</text>
</comment>